<dbReference type="GeneID" id="93612998"/>
<dbReference type="InterPro" id="IPR036397">
    <property type="entry name" value="RNaseH_sf"/>
</dbReference>
<dbReference type="OrthoDB" id="2207820at2759"/>
<dbReference type="Pfam" id="PF13565">
    <property type="entry name" value="HTH_32"/>
    <property type="match status" value="1"/>
</dbReference>
<dbReference type="PANTHER" id="PTHR46564">
    <property type="entry name" value="TRANSPOSASE"/>
    <property type="match status" value="1"/>
</dbReference>
<dbReference type="InterPro" id="IPR038717">
    <property type="entry name" value="Tc1-like_DDE_dom"/>
</dbReference>
<dbReference type="STRING" id="246409.I1BYP2"/>
<dbReference type="eggNOG" id="ENOG502S8Y2">
    <property type="taxonomic scope" value="Eukaryota"/>
</dbReference>
<feature type="domain" description="Tc1-like transposase DDE" evidence="1">
    <location>
        <begin position="246"/>
        <end position="407"/>
    </location>
</feature>
<protein>
    <recommendedName>
        <fullName evidence="1">Tc1-like transposase DDE domain-containing protein</fullName>
    </recommendedName>
</protein>
<dbReference type="Gene3D" id="3.30.420.10">
    <property type="entry name" value="Ribonuclease H-like superfamily/Ribonuclease H"/>
    <property type="match status" value="1"/>
</dbReference>
<accession>I1BYP2</accession>
<dbReference type="InterPro" id="IPR009057">
    <property type="entry name" value="Homeodomain-like_sf"/>
</dbReference>
<evidence type="ECO:0000313" key="2">
    <source>
        <dbReference type="EMBL" id="EIE81322.1"/>
    </source>
</evidence>
<dbReference type="OMA" id="CYANILP"/>
<dbReference type="InterPro" id="IPR047655">
    <property type="entry name" value="Transpos_IS630-like"/>
</dbReference>
<evidence type="ECO:0000313" key="3">
    <source>
        <dbReference type="Proteomes" id="UP000009138"/>
    </source>
</evidence>
<dbReference type="VEuPathDB" id="FungiDB:RO3G_06027"/>
<dbReference type="AlphaFoldDB" id="I1BYP2"/>
<dbReference type="RefSeq" id="XP_067516718.1">
    <property type="nucleotide sequence ID" value="XM_067660617.1"/>
</dbReference>
<reference evidence="2 3" key="1">
    <citation type="journal article" date="2009" name="PLoS Genet.">
        <title>Genomic analysis of the basal lineage fungus Rhizopus oryzae reveals a whole-genome duplication.</title>
        <authorList>
            <person name="Ma L.-J."/>
            <person name="Ibrahim A.S."/>
            <person name="Skory C."/>
            <person name="Grabherr M.G."/>
            <person name="Burger G."/>
            <person name="Butler M."/>
            <person name="Elias M."/>
            <person name="Idnurm A."/>
            <person name="Lang B.F."/>
            <person name="Sone T."/>
            <person name="Abe A."/>
            <person name="Calvo S.E."/>
            <person name="Corrochano L.M."/>
            <person name="Engels R."/>
            <person name="Fu J."/>
            <person name="Hansberg W."/>
            <person name="Kim J.-M."/>
            <person name="Kodira C.D."/>
            <person name="Koehrsen M.J."/>
            <person name="Liu B."/>
            <person name="Miranda-Saavedra D."/>
            <person name="O'Leary S."/>
            <person name="Ortiz-Castellanos L."/>
            <person name="Poulter R."/>
            <person name="Rodriguez-Romero J."/>
            <person name="Ruiz-Herrera J."/>
            <person name="Shen Y.-Q."/>
            <person name="Zeng Q."/>
            <person name="Galagan J."/>
            <person name="Birren B.W."/>
            <person name="Cuomo C.A."/>
            <person name="Wickes B.L."/>
        </authorList>
    </citation>
    <scope>NUCLEOTIDE SEQUENCE [LARGE SCALE GENOMIC DNA]</scope>
    <source>
        <strain evidence="3">RA 99-880 / ATCC MYA-4621 / FGSC 9543 / NRRL 43880</strain>
    </source>
</reference>
<dbReference type="SUPFAM" id="SSF46689">
    <property type="entry name" value="Homeodomain-like"/>
    <property type="match status" value="1"/>
</dbReference>
<dbReference type="PANTHER" id="PTHR46564:SF1">
    <property type="entry name" value="TRANSPOSASE"/>
    <property type="match status" value="1"/>
</dbReference>
<name>I1BYP2_RHIO9</name>
<dbReference type="Pfam" id="PF13358">
    <property type="entry name" value="DDE_3"/>
    <property type="match status" value="1"/>
</dbReference>
<gene>
    <name evidence="2" type="ORF">RO3G_06027</name>
</gene>
<proteinExistence type="predicted"/>
<organism evidence="2 3">
    <name type="scientific">Rhizopus delemar (strain RA 99-880 / ATCC MYA-4621 / FGSC 9543 / NRRL 43880)</name>
    <name type="common">Mucormycosis agent</name>
    <name type="synonym">Rhizopus arrhizus var. delemar</name>
    <dbReference type="NCBI Taxonomy" id="246409"/>
    <lineage>
        <taxon>Eukaryota</taxon>
        <taxon>Fungi</taxon>
        <taxon>Fungi incertae sedis</taxon>
        <taxon>Mucoromycota</taxon>
        <taxon>Mucoromycotina</taxon>
        <taxon>Mucoromycetes</taxon>
        <taxon>Mucorales</taxon>
        <taxon>Mucorineae</taxon>
        <taxon>Rhizopodaceae</taxon>
        <taxon>Rhizopus</taxon>
    </lineage>
</organism>
<dbReference type="EMBL" id="CH476735">
    <property type="protein sequence ID" value="EIE81322.1"/>
    <property type="molecule type" value="Genomic_DNA"/>
</dbReference>
<keyword evidence="3" id="KW-1185">Reference proteome</keyword>
<dbReference type="Proteomes" id="UP000009138">
    <property type="component" value="Unassembled WGS sequence"/>
</dbReference>
<evidence type="ECO:0000259" key="1">
    <source>
        <dbReference type="Pfam" id="PF13358"/>
    </source>
</evidence>
<dbReference type="NCBIfam" id="NF033545">
    <property type="entry name" value="transpos_IS630"/>
    <property type="match status" value="1"/>
</dbReference>
<sequence>MSRISFIFNCRLTLKMSMQFFYEDGQGHVVNENGDEPMDLVVDEELFAIETISSRTQFLINKPPERHLHMMLPAAAERDSEDAAMELSNKRQYTFYSDDEKTRFFHLFFSKCLSAAAAARQLGIHVRAAQRWVRRYREDPESIFEKKKRSGRRRILGKEHKKFLLNYIDDNPSAVVTEVVEDLKQNFVDLNVSRSTVYNFMTTQCNLSIKQAQFQPVERNSEEKIQQRYDWVQKWHQTDLDFTTNCVFLDESAFHINLKRGMAWSKKGTPAIVTVPTTKANTTSILGAISATGLINVSLRVPKRIKKRKLGSETNAYSTGTVTGHFLSFLKATLDEMDKYPELKGHYLVMDNAPIHSSTDIGKYIHSRGYRYTYLPPYSPELDPIEQFWSVVKSKVKRNKFLEKESLMTRIAEASDSLYLSDLKGFVSHSAKCFGKCLNKEKL</sequence>
<dbReference type="InParanoid" id="I1BYP2"/>
<dbReference type="GO" id="GO:0003676">
    <property type="term" value="F:nucleic acid binding"/>
    <property type="evidence" value="ECO:0007669"/>
    <property type="project" value="InterPro"/>
</dbReference>